<dbReference type="RefSeq" id="WP_097357355.1">
    <property type="nucleotide sequence ID" value="NZ_CAWNJE010000016.1"/>
</dbReference>
<keyword evidence="2" id="KW-1185">Reference proteome</keyword>
<dbReference type="EMBL" id="NBYY01000036">
    <property type="protein sequence ID" value="PCS21297.1"/>
    <property type="molecule type" value="Genomic_DNA"/>
</dbReference>
<reference evidence="2" key="1">
    <citation type="submission" date="2017-04" db="EMBL/GenBank/DDBJ databases">
        <title>Genome evolution of the luminous symbionts of deep sea anglerfish.</title>
        <authorList>
            <person name="Hendry T.A."/>
        </authorList>
    </citation>
    <scope>NUCLEOTIDE SEQUENCE [LARGE SCALE GENOMIC DNA]</scope>
</reference>
<evidence type="ECO:0000313" key="1">
    <source>
        <dbReference type="EMBL" id="PCS21297.1"/>
    </source>
</evidence>
<dbReference type="Proteomes" id="UP000219020">
    <property type="component" value="Unassembled WGS sequence"/>
</dbReference>
<name>A0A2A5SZF5_9GAMM</name>
<accession>A0A2A5SZF5</accession>
<gene>
    <name evidence="1" type="ORF">BTN49_3187</name>
</gene>
<dbReference type="GeneID" id="66952661"/>
<organism evidence="1 2">
    <name type="scientific">Candidatus Enterovibrio escicola</name>
    <dbReference type="NCBI Taxonomy" id="1927127"/>
    <lineage>
        <taxon>Bacteria</taxon>
        <taxon>Pseudomonadati</taxon>
        <taxon>Pseudomonadota</taxon>
        <taxon>Gammaproteobacteria</taxon>
        <taxon>Vibrionales</taxon>
        <taxon>Vibrionaceae</taxon>
        <taxon>Enterovibrio</taxon>
    </lineage>
</organism>
<sequence length="485" mass="55876">MNKTILLSVIFATSVSTQEHDEVTVFDDRIVIELSNEVRTEFDESPYWVVLNEHGWKAAQSAVSELDVSPNLTKEIKYQKSLSLLTSYVKNGHYIDSNELISQYPEWSNCARIQWVWLDLQNEVSTGYGPLAKEKYQLILNDCIGHELSTTQKLITWSSHRASRDILSLYRGSDGYDPEKGEKMERDIALARLAKYSVSNRELHRIGKSVLKDKDAKSAELIGWKFLNNDDAENAVEWFEHSIDWSGATAKRIEGKLLSLERMEKWEQLDLNLTKWSEKYPSIVSMDFDTGAKDDLSCKKSAAHCLKMLDKHQSFTASDYALKGWKLYELERPMSAVIEFEIAVSLMSPSDPEWDLIQYGYVLSLEKSGFSNKAQVHAMQIDSEKIRGAIGKKIALKHIYNAFEAETFATTVYHIDEYIKKYGKDIKLTEIKAWSLYNSNRKVEAFREYTKLAEAFPYNDEYQRSYMIIKCGLMKQSGECRQYNS</sequence>
<evidence type="ECO:0000313" key="2">
    <source>
        <dbReference type="Proteomes" id="UP000219020"/>
    </source>
</evidence>
<comment type="caution">
    <text evidence="1">The sequence shown here is derived from an EMBL/GenBank/DDBJ whole genome shotgun (WGS) entry which is preliminary data.</text>
</comment>
<dbReference type="AlphaFoldDB" id="A0A2A5SZF5"/>
<protein>
    <submittedName>
        <fullName evidence="1">Uncharacterized protein</fullName>
    </submittedName>
</protein>
<proteinExistence type="predicted"/>